<keyword evidence="5 9" id="KW-0862">Zinc</keyword>
<keyword evidence="7 11" id="KW-0539">Nucleus</keyword>
<accession>A0A0C9UID4</accession>
<dbReference type="PANTHER" id="PTHR10333">
    <property type="entry name" value="INHIBITOR OF GROWTH PROTEIN"/>
    <property type="match status" value="1"/>
</dbReference>
<feature type="domain" description="PHD-type" evidence="13">
    <location>
        <begin position="372"/>
        <end position="421"/>
    </location>
</feature>
<evidence type="ECO:0000256" key="2">
    <source>
        <dbReference type="ARBA" id="ARBA00010210"/>
    </source>
</evidence>
<dbReference type="Pfam" id="PF23011">
    <property type="entry name" value="PHD-1st_NSD"/>
    <property type="match status" value="1"/>
</dbReference>
<feature type="site" description="Histone H3K4me3 binding" evidence="8">
    <location>
        <position position="389"/>
    </location>
</feature>
<name>A0A0C9UID4_SPHS4</name>
<feature type="compositionally biased region" description="Low complexity" evidence="12">
    <location>
        <begin position="296"/>
        <end position="310"/>
    </location>
</feature>
<dbReference type="CDD" id="cd15505">
    <property type="entry name" value="PHD_ING"/>
    <property type="match status" value="1"/>
</dbReference>
<sequence>MRKTRRTTNLSDSHASEENNEQNDIPEVTQDVPMAQEPEQSVDEPIEQDSPEEPLKALEVWDNIREEFYEQIEQLPLSLQRTFALIGEQDREAQAYHTELLPTIRNYVKLRQAIDTDSRHPELPPSSPSIVRLNDESESLERLSEETSHKTEDIDVPMPDANDNPRSPSNTIPNGRDSTVQTGSASERTPSRSIEAVRPPPSTRSQALREADATVPKSVPFPPKAKPKTSRELLTRISYLTGELLRSSEEKVGLATAANNIVDQHIRALDIAIKELQRPPGLVFHEETPPVENSPEEQVVQVQAQAVAPAEPEPPQDAPQSETTEEKTSPRVRKSRRRDTRRQAEEGVSVQTDASQPPVEQELEVPIDPNEARYCYCNQVSYGEMIACDRSGCLREWFHLPCVGLKAVPKGKWYCKECEEIMQKSKKRRIH</sequence>
<dbReference type="Gene3D" id="3.30.40.10">
    <property type="entry name" value="Zinc/RING finger domain, C3HC4 (zinc finger)"/>
    <property type="match status" value="1"/>
</dbReference>
<keyword evidence="15" id="KW-1185">Reference proteome</keyword>
<comment type="domain">
    <text evidence="11">The PHD-type zinc finger mediates the binding to H3K4me3.</text>
</comment>
<evidence type="ECO:0000256" key="5">
    <source>
        <dbReference type="ARBA" id="ARBA00022833"/>
    </source>
</evidence>
<evidence type="ECO:0000259" key="13">
    <source>
        <dbReference type="PROSITE" id="PS50016"/>
    </source>
</evidence>
<evidence type="ECO:0000256" key="7">
    <source>
        <dbReference type="ARBA" id="ARBA00023242"/>
    </source>
</evidence>
<dbReference type="InterPro" id="IPR011011">
    <property type="entry name" value="Znf_FYVE_PHD"/>
</dbReference>
<feature type="region of interest" description="Disordered" evidence="12">
    <location>
        <begin position="283"/>
        <end position="364"/>
    </location>
</feature>
<dbReference type="InterPro" id="IPR001965">
    <property type="entry name" value="Znf_PHD"/>
</dbReference>
<organism evidence="14 15">
    <name type="scientific">Sphaerobolus stellatus (strain SS14)</name>
    <dbReference type="NCBI Taxonomy" id="990650"/>
    <lineage>
        <taxon>Eukaryota</taxon>
        <taxon>Fungi</taxon>
        <taxon>Dikarya</taxon>
        <taxon>Basidiomycota</taxon>
        <taxon>Agaricomycotina</taxon>
        <taxon>Agaricomycetes</taxon>
        <taxon>Phallomycetidae</taxon>
        <taxon>Geastrales</taxon>
        <taxon>Sphaerobolaceae</taxon>
        <taxon>Sphaerobolus</taxon>
    </lineage>
</organism>
<feature type="site" description="Histone H3K4me3 binding" evidence="8">
    <location>
        <position position="397"/>
    </location>
</feature>
<dbReference type="FunFam" id="3.30.40.10:FF:000016">
    <property type="entry name" value="Inhibitor of growth protein"/>
    <property type="match status" value="1"/>
</dbReference>
<dbReference type="SMART" id="SM00249">
    <property type="entry name" value="PHD"/>
    <property type="match status" value="1"/>
</dbReference>
<dbReference type="AlphaFoldDB" id="A0A0C9UID4"/>
<evidence type="ECO:0000256" key="12">
    <source>
        <dbReference type="SAM" id="MobiDB-lite"/>
    </source>
</evidence>
<dbReference type="Proteomes" id="UP000054279">
    <property type="component" value="Unassembled WGS sequence"/>
</dbReference>
<comment type="subcellular location">
    <subcellularLocation>
        <location evidence="1 11">Nucleus</location>
    </subcellularLocation>
</comment>
<dbReference type="GO" id="GO:0008270">
    <property type="term" value="F:zinc ion binding"/>
    <property type="evidence" value="ECO:0007669"/>
    <property type="project" value="UniProtKB-KW"/>
</dbReference>
<dbReference type="GO" id="GO:0005634">
    <property type="term" value="C:nucleus"/>
    <property type="evidence" value="ECO:0007669"/>
    <property type="project" value="UniProtKB-SubCell"/>
</dbReference>
<evidence type="ECO:0000256" key="3">
    <source>
        <dbReference type="ARBA" id="ARBA00022723"/>
    </source>
</evidence>
<feature type="site" description="Histone H3K4me3 binding" evidence="8">
    <location>
        <position position="374"/>
    </location>
</feature>
<reference evidence="14 15" key="1">
    <citation type="submission" date="2014-06" db="EMBL/GenBank/DDBJ databases">
        <title>Evolutionary Origins and Diversification of the Mycorrhizal Mutualists.</title>
        <authorList>
            <consortium name="DOE Joint Genome Institute"/>
            <consortium name="Mycorrhizal Genomics Consortium"/>
            <person name="Kohler A."/>
            <person name="Kuo A."/>
            <person name="Nagy L.G."/>
            <person name="Floudas D."/>
            <person name="Copeland A."/>
            <person name="Barry K.W."/>
            <person name="Cichocki N."/>
            <person name="Veneault-Fourrey C."/>
            <person name="LaButti K."/>
            <person name="Lindquist E.A."/>
            <person name="Lipzen A."/>
            <person name="Lundell T."/>
            <person name="Morin E."/>
            <person name="Murat C."/>
            <person name="Riley R."/>
            <person name="Ohm R."/>
            <person name="Sun H."/>
            <person name="Tunlid A."/>
            <person name="Henrissat B."/>
            <person name="Grigoriev I.V."/>
            <person name="Hibbett D.S."/>
            <person name="Martin F."/>
        </authorList>
    </citation>
    <scope>NUCLEOTIDE SEQUENCE [LARGE SCALE GENOMIC DNA]</scope>
    <source>
        <strain evidence="14 15">SS14</strain>
    </source>
</reference>
<dbReference type="InterPro" id="IPR019786">
    <property type="entry name" value="Zinc_finger_PHD-type_CS"/>
</dbReference>
<feature type="site" description="Histone H3K4me3 binding" evidence="8">
    <location>
        <position position="385"/>
    </location>
</feature>
<feature type="compositionally biased region" description="Basic and acidic residues" evidence="12">
    <location>
        <begin position="133"/>
        <end position="153"/>
    </location>
</feature>
<evidence type="ECO:0000256" key="8">
    <source>
        <dbReference type="PIRSR" id="PIRSR628651-50"/>
    </source>
</evidence>
<feature type="compositionally biased region" description="Basic residues" evidence="12">
    <location>
        <begin position="330"/>
        <end position="340"/>
    </location>
</feature>
<keyword evidence="4 10" id="KW-0863">Zinc-finger</keyword>
<feature type="binding site" evidence="9">
    <location>
        <position position="415"/>
    </location>
    <ligand>
        <name>Zn(2+)</name>
        <dbReference type="ChEBI" id="CHEBI:29105"/>
        <label>2</label>
    </ligand>
</feature>
<comment type="subunit">
    <text evidence="11">Component of an histone acetyltransferase complex. Interacts with H3K4me3 and to a lesser extent with H3K4me2.</text>
</comment>
<evidence type="ECO:0000256" key="10">
    <source>
        <dbReference type="PROSITE-ProRule" id="PRU00146"/>
    </source>
</evidence>
<feature type="binding site" evidence="9">
    <location>
        <position position="388"/>
    </location>
    <ligand>
        <name>Zn(2+)</name>
        <dbReference type="ChEBI" id="CHEBI:29105"/>
        <label>2</label>
    </ligand>
</feature>
<feature type="binding site" evidence="9">
    <location>
        <position position="402"/>
    </location>
    <ligand>
        <name>Zn(2+)</name>
        <dbReference type="ChEBI" id="CHEBI:29105"/>
        <label>1</label>
    </ligand>
</feature>
<evidence type="ECO:0000313" key="14">
    <source>
        <dbReference type="EMBL" id="KIJ34639.1"/>
    </source>
</evidence>
<dbReference type="PROSITE" id="PS01359">
    <property type="entry name" value="ZF_PHD_1"/>
    <property type="match status" value="1"/>
</dbReference>
<comment type="similarity">
    <text evidence="2 11">Belongs to the ING family.</text>
</comment>
<evidence type="ECO:0000256" key="11">
    <source>
        <dbReference type="RuleBase" id="RU361213"/>
    </source>
</evidence>
<dbReference type="InterPro" id="IPR028651">
    <property type="entry name" value="ING_fam"/>
</dbReference>
<feature type="compositionally biased region" description="Polar residues" evidence="12">
    <location>
        <begin position="164"/>
        <end position="192"/>
    </location>
</feature>
<dbReference type="EMBL" id="KN837197">
    <property type="protein sequence ID" value="KIJ34639.1"/>
    <property type="molecule type" value="Genomic_DNA"/>
</dbReference>
<dbReference type="InterPro" id="IPR024610">
    <property type="entry name" value="ING_N_histone-binding"/>
</dbReference>
<feature type="binding site" evidence="9">
    <location>
        <position position="399"/>
    </location>
    <ligand>
        <name>Zn(2+)</name>
        <dbReference type="ChEBI" id="CHEBI:29105"/>
        <label>1</label>
    </ligand>
</feature>
<dbReference type="PROSITE" id="PS50016">
    <property type="entry name" value="ZF_PHD_2"/>
    <property type="match status" value="1"/>
</dbReference>
<keyword evidence="3 9" id="KW-0479">Metal-binding</keyword>
<keyword evidence="6 11" id="KW-0156">Chromatin regulator</keyword>
<proteinExistence type="inferred from homology"/>
<dbReference type="InterPro" id="IPR019787">
    <property type="entry name" value="Znf_PHD-finger"/>
</dbReference>
<comment type="function">
    <text evidence="11">Component of an histone acetyltransferase complex.</text>
</comment>
<dbReference type="SMART" id="SM01408">
    <property type="entry name" value="ING"/>
    <property type="match status" value="1"/>
</dbReference>
<dbReference type="SUPFAM" id="SSF57903">
    <property type="entry name" value="FYVE/PHD zinc finger"/>
    <property type="match status" value="1"/>
</dbReference>
<evidence type="ECO:0000256" key="6">
    <source>
        <dbReference type="ARBA" id="ARBA00022853"/>
    </source>
</evidence>
<feature type="region of interest" description="Disordered" evidence="12">
    <location>
        <begin position="116"/>
        <end position="229"/>
    </location>
</feature>
<dbReference type="GO" id="GO:0006325">
    <property type="term" value="P:chromatin organization"/>
    <property type="evidence" value="ECO:0007669"/>
    <property type="project" value="UniProtKB-KW"/>
</dbReference>
<dbReference type="Pfam" id="PF12998">
    <property type="entry name" value="ING"/>
    <property type="match status" value="2"/>
</dbReference>
<evidence type="ECO:0000256" key="4">
    <source>
        <dbReference type="ARBA" id="ARBA00022771"/>
    </source>
</evidence>
<evidence type="ECO:0000313" key="15">
    <source>
        <dbReference type="Proteomes" id="UP000054279"/>
    </source>
</evidence>
<dbReference type="GO" id="GO:0000785">
    <property type="term" value="C:chromatin"/>
    <property type="evidence" value="ECO:0007669"/>
    <property type="project" value="UniProtKB-ARBA"/>
</dbReference>
<dbReference type="OrthoDB" id="5411773at2759"/>
<feature type="binding site" evidence="9">
    <location>
        <position position="375"/>
    </location>
    <ligand>
        <name>Zn(2+)</name>
        <dbReference type="ChEBI" id="CHEBI:29105"/>
        <label>1</label>
    </ligand>
</feature>
<evidence type="ECO:0000256" key="9">
    <source>
        <dbReference type="PIRSR" id="PIRSR628651-51"/>
    </source>
</evidence>
<protein>
    <recommendedName>
        <fullName evidence="11">Chromatin modification-related protein</fullName>
    </recommendedName>
</protein>
<dbReference type="Gene3D" id="6.10.140.1740">
    <property type="match status" value="2"/>
</dbReference>
<feature type="binding site" evidence="9">
    <location>
        <position position="393"/>
    </location>
    <ligand>
        <name>Zn(2+)</name>
        <dbReference type="ChEBI" id="CHEBI:29105"/>
        <label>2</label>
    </ligand>
</feature>
<feature type="binding site" evidence="9">
    <location>
        <position position="418"/>
    </location>
    <ligand>
        <name>Zn(2+)</name>
        <dbReference type="ChEBI" id="CHEBI:29105"/>
        <label>2</label>
    </ligand>
</feature>
<feature type="region of interest" description="Disordered" evidence="12">
    <location>
        <begin position="1"/>
        <end position="54"/>
    </location>
</feature>
<dbReference type="HOGENOM" id="CLU_031900_8_1_1"/>
<gene>
    <name evidence="14" type="ORF">M422DRAFT_34988</name>
</gene>
<feature type="binding site" evidence="9">
    <location>
        <position position="377"/>
    </location>
    <ligand>
        <name>Zn(2+)</name>
        <dbReference type="ChEBI" id="CHEBI:29105"/>
        <label>1</label>
    </ligand>
</feature>
<dbReference type="InterPro" id="IPR013083">
    <property type="entry name" value="Znf_RING/FYVE/PHD"/>
</dbReference>
<dbReference type="InterPro" id="IPR059153">
    <property type="entry name" value="NSD_PHD-1st"/>
</dbReference>
<evidence type="ECO:0000256" key="1">
    <source>
        <dbReference type="ARBA" id="ARBA00004123"/>
    </source>
</evidence>
<feature type="compositionally biased region" description="Acidic residues" evidence="12">
    <location>
        <begin position="40"/>
        <end position="52"/>
    </location>
</feature>